<feature type="region of interest" description="Disordered" evidence="1">
    <location>
        <begin position="1"/>
        <end position="52"/>
    </location>
</feature>
<comment type="caution">
    <text evidence="2">The sequence shown here is derived from an EMBL/GenBank/DDBJ whole genome shotgun (WGS) entry which is preliminary data.</text>
</comment>
<sequence length="135" mass="14940">MRPPLHNRAAAENDDLVRSHDRGQPARDDDDGLASDQGSGASGDNFVELPGRDHDRVYGNVLRPFKVSAVEAIRTADDMIYQLPVMIAAQVRPTTPRSPRYCATVLRQVLEPRRPHRVRIHPSATGREPRRGGSG</sequence>
<reference evidence="2 3" key="1">
    <citation type="submission" date="2019-03" db="EMBL/GenBank/DDBJ databases">
        <title>Draft genome sequences of novel Actinobacteria.</title>
        <authorList>
            <person name="Sahin N."/>
            <person name="Ay H."/>
            <person name="Saygin H."/>
        </authorList>
    </citation>
    <scope>NUCLEOTIDE SEQUENCE [LARGE SCALE GENOMIC DNA]</scope>
    <source>
        <strain evidence="2 3">7K502</strain>
    </source>
</reference>
<name>A0A4R4XSR3_9PSEU</name>
<evidence type="ECO:0000256" key="1">
    <source>
        <dbReference type="SAM" id="MobiDB-lite"/>
    </source>
</evidence>
<accession>A0A4R4XSR3</accession>
<gene>
    <name evidence="2" type="ORF">E1288_44235</name>
</gene>
<organism evidence="2 3">
    <name type="scientific">Saccharopolyspora elongata</name>
    <dbReference type="NCBI Taxonomy" id="2530387"/>
    <lineage>
        <taxon>Bacteria</taxon>
        <taxon>Bacillati</taxon>
        <taxon>Actinomycetota</taxon>
        <taxon>Actinomycetes</taxon>
        <taxon>Pseudonocardiales</taxon>
        <taxon>Pseudonocardiaceae</taxon>
        <taxon>Saccharopolyspora</taxon>
    </lineage>
</organism>
<protein>
    <submittedName>
        <fullName evidence="2">Uncharacterized protein</fullName>
    </submittedName>
</protein>
<keyword evidence="3" id="KW-1185">Reference proteome</keyword>
<evidence type="ECO:0000313" key="2">
    <source>
        <dbReference type="EMBL" id="TDD34558.1"/>
    </source>
</evidence>
<dbReference type="EMBL" id="SMKW01000141">
    <property type="protein sequence ID" value="TDD34558.1"/>
    <property type="molecule type" value="Genomic_DNA"/>
</dbReference>
<dbReference type="Proteomes" id="UP000294947">
    <property type="component" value="Unassembled WGS sequence"/>
</dbReference>
<dbReference type="AlphaFoldDB" id="A0A4R4XSR3"/>
<feature type="compositionally biased region" description="Basic and acidic residues" evidence="1">
    <location>
        <begin position="9"/>
        <end position="27"/>
    </location>
</feature>
<evidence type="ECO:0000313" key="3">
    <source>
        <dbReference type="Proteomes" id="UP000294947"/>
    </source>
</evidence>
<proteinExistence type="predicted"/>